<evidence type="ECO:0000256" key="3">
    <source>
        <dbReference type="PROSITE-ProRule" id="PRU00023"/>
    </source>
</evidence>
<dbReference type="InterPro" id="IPR001496">
    <property type="entry name" value="SOCS_box"/>
</dbReference>
<evidence type="ECO:0000313" key="6">
    <source>
        <dbReference type="Proteomes" id="UP000596742"/>
    </source>
</evidence>
<dbReference type="OrthoDB" id="6145465at2759"/>
<dbReference type="PROSITE" id="PS50225">
    <property type="entry name" value="SOCS"/>
    <property type="match status" value="1"/>
</dbReference>
<evidence type="ECO:0000256" key="2">
    <source>
        <dbReference type="ARBA" id="ARBA00023043"/>
    </source>
</evidence>
<dbReference type="Gene3D" id="1.25.40.20">
    <property type="entry name" value="Ankyrin repeat-containing domain"/>
    <property type="match status" value="2"/>
</dbReference>
<reference evidence="5" key="1">
    <citation type="submission" date="2018-11" db="EMBL/GenBank/DDBJ databases">
        <authorList>
            <person name="Alioto T."/>
            <person name="Alioto T."/>
        </authorList>
    </citation>
    <scope>NUCLEOTIDE SEQUENCE</scope>
</reference>
<name>A0A8B6G1R4_MYTGA</name>
<organism evidence="5 6">
    <name type="scientific">Mytilus galloprovincialis</name>
    <name type="common">Mediterranean mussel</name>
    <dbReference type="NCBI Taxonomy" id="29158"/>
    <lineage>
        <taxon>Eukaryota</taxon>
        <taxon>Metazoa</taxon>
        <taxon>Spiralia</taxon>
        <taxon>Lophotrochozoa</taxon>
        <taxon>Mollusca</taxon>
        <taxon>Bivalvia</taxon>
        <taxon>Autobranchia</taxon>
        <taxon>Pteriomorphia</taxon>
        <taxon>Mytilida</taxon>
        <taxon>Mytiloidea</taxon>
        <taxon>Mytilidae</taxon>
        <taxon>Mytilinae</taxon>
        <taxon>Mytilus</taxon>
    </lineage>
</organism>
<dbReference type="SMART" id="SM00248">
    <property type="entry name" value="ANK"/>
    <property type="match status" value="5"/>
</dbReference>
<feature type="non-terminal residue" evidence="5">
    <location>
        <position position="1"/>
    </location>
</feature>
<feature type="repeat" description="ANK" evidence="3">
    <location>
        <begin position="93"/>
        <end position="125"/>
    </location>
</feature>
<dbReference type="CDD" id="cd03587">
    <property type="entry name" value="SOCS"/>
    <property type="match status" value="1"/>
</dbReference>
<dbReference type="InterPro" id="IPR002110">
    <property type="entry name" value="Ankyrin_rpt"/>
</dbReference>
<gene>
    <name evidence="5" type="ORF">MGAL_10B038275</name>
</gene>
<dbReference type="PROSITE" id="PS50088">
    <property type="entry name" value="ANK_REPEAT"/>
    <property type="match status" value="1"/>
</dbReference>
<accession>A0A8B6G1R4</accession>
<dbReference type="AlphaFoldDB" id="A0A8B6G1R4"/>
<evidence type="ECO:0000256" key="1">
    <source>
        <dbReference type="ARBA" id="ARBA00022737"/>
    </source>
</evidence>
<keyword evidence="6" id="KW-1185">Reference proteome</keyword>
<dbReference type="EMBL" id="UYJE01007725">
    <property type="protein sequence ID" value="VDI57426.1"/>
    <property type="molecule type" value="Genomic_DNA"/>
</dbReference>
<dbReference type="PANTHER" id="PTHR24126">
    <property type="entry name" value="ANKYRIN REPEAT, PH AND SEC7 DOMAIN CONTAINING PROTEIN SECG-RELATED"/>
    <property type="match status" value="1"/>
</dbReference>
<dbReference type="PANTHER" id="PTHR24126:SF14">
    <property type="entry name" value="ANK_REP_REGION DOMAIN-CONTAINING PROTEIN"/>
    <property type="match status" value="1"/>
</dbReference>
<feature type="domain" description="SOCS box" evidence="4">
    <location>
        <begin position="417"/>
        <end position="466"/>
    </location>
</feature>
<dbReference type="SUPFAM" id="SSF48403">
    <property type="entry name" value="Ankyrin repeat"/>
    <property type="match status" value="1"/>
</dbReference>
<keyword evidence="1" id="KW-0677">Repeat</keyword>
<dbReference type="Proteomes" id="UP000596742">
    <property type="component" value="Unassembled WGS sequence"/>
</dbReference>
<dbReference type="InterPro" id="IPR036770">
    <property type="entry name" value="Ankyrin_rpt-contain_sf"/>
</dbReference>
<keyword evidence="2 3" id="KW-0040">ANK repeat</keyword>
<dbReference type="Pfam" id="PF12796">
    <property type="entry name" value="Ank_2"/>
    <property type="match status" value="2"/>
</dbReference>
<comment type="caution">
    <text evidence="5">The sequence shown here is derived from an EMBL/GenBank/DDBJ whole genome shotgun (WGS) entry which is preliminary data.</text>
</comment>
<evidence type="ECO:0000313" key="5">
    <source>
        <dbReference type="EMBL" id="VDI57426.1"/>
    </source>
</evidence>
<evidence type="ECO:0000259" key="4">
    <source>
        <dbReference type="PROSITE" id="PS50225"/>
    </source>
</evidence>
<proteinExistence type="predicted"/>
<sequence>YVQKILEAGAKPDPNDLNNALMVCAKKSDFKGNACLMRYGGDYCKKDENGKSILHLCWLEWTRGYGYKERDETVADIVSFLIQNGAYIVKNKDGNGPIHLAAKNGYLATIKVLLQLDKDSIFDNNKAGDTAIHICLKNRKVLDIAEGLLKSGADPKFGYCLQHSLQNCRSNYRNTDSCTAFIHSLLQKGADPNKHKTNGSNLIDCVQDQNSCLVEEIIKYGGDVNFADGMKKTALHYACIRGQFKDRHEITALLVKHRSNLNATSVNGERPLDVLVQNMIKNIRNLDVKEAQKEQCGLLTIDLSLLNLLICGGADLCPSMIDTIDSKNEELSTGTMQIQVQNTSQSALFMLISNGLFKTAEYLLHSGWDVEKEEWFDAFDVSKLELENVTVDYNIHKRYEIETRKAEFQSFLESIDTGPKSLANICRKTIRHQLLTVSNDSEIEIKISALPPPPKIKCFLSLKEFMNHVETIEIEKMVSGSVSRYDSDDYYDDSDSDDDYYYGCYYDSSDIDFYYDSDR</sequence>
<protein>
    <recommendedName>
        <fullName evidence="4">SOCS box domain-containing protein</fullName>
    </recommendedName>
</protein>
<dbReference type="PROSITE" id="PS50297">
    <property type="entry name" value="ANK_REP_REGION"/>
    <property type="match status" value="1"/>
</dbReference>